<reference evidence="2" key="1">
    <citation type="submission" date="2017-06" db="EMBL/GenBank/DDBJ databases">
        <title>FDA dAtabase for Regulatory Grade micrObial Sequences (FDA-ARGOS): Supporting development and validation of Infectious Disease Dx tests.</title>
        <authorList>
            <person name="Minogue T."/>
            <person name="Wolcott M."/>
            <person name="Wasieloski L."/>
            <person name="Aguilar W."/>
            <person name="Moore D."/>
            <person name="Tallon L."/>
            <person name="Sadzewicz L."/>
            <person name="Sengamalay N."/>
            <person name="Ott S."/>
            <person name="Godinez A."/>
            <person name="Nagaraj S."/>
            <person name="Nadendla S."/>
            <person name="Geyer C."/>
            <person name="Sichtig H."/>
        </authorList>
    </citation>
    <scope>NUCLEOTIDE SEQUENCE [LARGE SCALE GENOMIC DNA]</scope>
    <source>
        <strain evidence="2">FDAARGOS_289</strain>
    </source>
</reference>
<dbReference type="RefSeq" id="WP_088582435.1">
    <property type="nucleotide sequence ID" value="NZ_CP022048.2"/>
</dbReference>
<sequence>MQAEAQTTQPSAAEMDAALVFTTEGYYDAHGVDHVTAAERAVARVAAHENPILDALEAELLSAEVVWNDLADLTDSVRAEKEGREVSAEDHATWNAASDRHWAAVDALVAYAPRTPAELLRKAKLLTNKGDTRLRTEEHLADVYLRDAEAMTAAASGRPFGLPDLRTAWAEVRSRFDESHDVYEALGQRYDQIADGITERAPDWNRTVQSATGKLITRSTNLRQFRADKTAVASAVSDAAFLKWQASEAAALAELQEVGEQIDAAYEKVCDDQRALIETPAPDLEAVILKQKMLGCEKDDGKRGYDDPAYYAAMRDHSYIVDAWPVFIFEDCLRLCGLQRPEMVIPSFRPRQWKVAFEAAGGKVDFQRGSRTLDLSPPAFDGPIPALMAEIGADPANVEALRIYLEEI</sequence>
<dbReference type="GeneID" id="34013426"/>
<proteinExistence type="predicted"/>
<dbReference type="KEGG" id="bvc:CEP68_06165"/>
<evidence type="ECO:0000313" key="1">
    <source>
        <dbReference type="EMBL" id="ASE39116.1"/>
    </source>
</evidence>
<dbReference type="EMBL" id="CP022048">
    <property type="protein sequence ID" value="ASE39116.1"/>
    <property type="molecule type" value="Genomic_DNA"/>
</dbReference>
<accession>A0A1Z3U743</accession>
<dbReference type="AlphaFoldDB" id="A0A1Z3U743"/>
<dbReference type="Proteomes" id="UP000197050">
    <property type="component" value="Chromosome"/>
</dbReference>
<organism evidence="1 2">
    <name type="scientific">Brevundimonas vesicularis</name>
    <name type="common">Pseudomonas vesicularis</name>
    <dbReference type="NCBI Taxonomy" id="41276"/>
    <lineage>
        <taxon>Bacteria</taxon>
        <taxon>Pseudomonadati</taxon>
        <taxon>Pseudomonadota</taxon>
        <taxon>Alphaproteobacteria</taxon>
        <taxon>Caulobacterales</taxon>
        <taxon>Caulobacteraceae</taxon>
        <taxon>Brevundimonas</taxon>
    </lineage>
</organism>
<protein>
    <submittedName>
        <fullName evidence="1">Uncharacterized protein</fullName>
    </submittedName>
</protein>
<name>A0A1Z3U743_BREVE</name>
<evidence type="ECO:0000313" key="2">
    <source>
        <dbReference type="Proteomes" id="UP000197050"/>
    </source>
</evidence>
<gene>
    <name evidence="1" type="ORF">CEP68_06165</name>
</gene>